<keyword evidence="3 12" id="KW-0548">Nucleotidyltransferase</keyword>
<evidence type="ECO:0000313" key="12">
    <source>
        <dbReference type="EMBL" id="TRX04780.1"/>
    </source>
</evidence>
<dbReference type="Pfam" id="PF00078">
    <property type="entry name" value="RVT_1"/>
    <property type="match status" value="1"/>
</dbReference>
<dbReference type="InterPro" id="IPR030931">
    <property type="entry name" value="Group_II_RT_mat"/>
</dbReference>
<dbReference type="InterPro" id="IPR000123">
    <property type="entry name" value="Reverse_transcriptase_msDNA"/>
</dbReference>
<keyword evidence="5" id="KW-0460">Magnesium</keyword>
<dbReference type="EMBL" id="VJZL01000069">
    <property type="protein sequence ID" value="TRX04780.1"/>
    <property type="molecule type" value="Genomic_DNA"/>
</dbReference>
<dbReference type="SUPFAM" id="SSF56672">
    <property type="entry name" value="DNA/RNA polymerases"/>
    <property type="match status" value="1"/>
</dbReference>
<keyword evidence="13" id="KW-1185">Reference proteome</keyword>
<dbReference type="GO" id="GO:0046872">
    <property type="term" value="F:metal ion binding"/>
    <property type="evidence" value="ECO:0007669"/>
    <property type="project" value="UniProtKB-KW"/>
</dbReference>
<dbReference type="Pfam" id="PF08388">
    <property type="entry name" value="GIIM"/>
    <property type="match status" value="1"/>
</dbReference>
<dbReference type="CDD" id="cd01651">
    <property type="entry name" value="RT_G2_intron"/>
    <property type="match status" value="1"/>
</dbReference>
<dbReference type="AlphaFoldDB" id="A0A553B949"/>
<keyword evidence="6 12" id="KW-0695">RNA-directed DNA polymerase</keyword>
<dbReference type="GO" id="GO:0003964">
    <property type="term" value="F:RNA-directed DNA polymerase activity"/>
    <property type="evidence" value="ECO:0007669"/>
    <property type="project" value="UniProtKB-KW"/>
</dbReference>
<evidence type="ECO:0000256" key="1">
    <source>
        <dbReference type="ARBA" id="ARBA00012493"/>
    </source>
</evidence>
<evidence type="ECO:0000256" key="2">
    <source>
        <dbReference type="ARBA" id="ARBA00022679"/>
    </source>
</evidence>
<dbReference type="OrthoDB" id="9780724at2"/>
<dbReference type="PANTHER" id="PTHR34047">
    <property type="entry name" value="NUCLEAR INTRON MATURASE 1, MITOCHONDRIAL-RELATED"/>
    <property type="match status" value="1"/>
</dbReference>
<dbReference type="PANTHER" id="PTHR34047:SF8">
    <property type="entry name" value="PROTEIN YKFC"/>
    <property type="match status" value="1"/>
</dbReference>
<dbReference type="GO" id="GO:0051607">
    <property type="term" value="P:defense response to virus"/>
    <property type="evidence" value="ECO:0007669"/>
    <property type="project" value="UniProtKB-KW"/>
</dbReference>
<comment type="caution">
    <text evidence="12">The sequence shown here is derived from an EMBL/GenBank/DDBJ whole genome shotgun (WGS) entry which is preliminary data.</text>
</comment>
<sequence>MIAQVTHPYNLQKALEQMISNKGNAGVDGIKTTQLKTLFPERKEQLLEAIRQGNYLPQPILGVEIPKGNGKTRLLGVPTTTDRVLQQAVSQVIAPLFEPEFSSNSFGFRPNKNARQAIGQARGYIHQGLNHIVDIDLKNFFDEVDHCLLLNLVYQKVKCKTTMRLIRKWLRVPILINGKLQKRRKGVPQGSPLSPLLSNILLHELDKEMTRRKLKFVRYADDFSIYCKSQNQAKATAQVIAKFLKTKLKLTVNTEKSGIRRPVNFTLLGFGFVPTYQKGSKNQYQLVVAEKAWKKLKERLKSISRKTAPVKLEERIAKIKEVQRGWLNYFRGTSIMGKLRDLDGWLRNRLRYCIWHDWKKPERKRKRKNLIRLGVDQDHAYAWSRTRKGGWAIAQSPILNTTITLKRLKQRGYQSLTEVYIELNPSLCEPPYTRPVRTVV</sequence>
<dbReference type="InterPro" id="IPR013597">
    <property type="entry name" value="Mat_intron_G2"/>
</dbReference>
<dbReference type="RefSeq" id="WP_143388999.1">
    <property type="nucleotide sequence ID" value="NZ_VJZL01000069.1"/>
</dbReference>
<evidence type="ECO:0000256" key="4">
    <source>
        <dbReference type="ARBA" id="ARBA00022723"/>
    </source>
</evidence>
<keyword evidence="7" id="KW-0051">Antiviral defense</keyword>
<keyword evidence="4" id="KW-0479">Metal-binding</keyword>
<evidence type="ECO:0000313" key="14">
    <source>
        <dbReference type="Proteomes" id="UP000318669"/>
    </source>
</evidence>
<dbReference type="NCBIfam" id="TIGR04416">
    <property type="entry name" value="group_II_RT_mat"/>
    <property type="match status" value="1"/>
</dbReference>
<dbReference type="InterPro" id="IPR051083">
    <property type="entry name" value="GrpII_Intron_Splice-Mob/Def"/>
</dbReference>
<proteinExistence type="inferred from homology"/>
<dbReference type="PROSITE" id="PS50878">
    <property type="entry name" value="RT_POL"/>
    <property type="match status" value="1"/>
</dbReference>
<dbReference type="GO" id="GO:0003723">
    <property type="term" value="F:RNA binding"/>
    <property type="evidence" value="ECO:0007669"/>
    <property type="project" value="InterPro"/>
</dbReference>
<name>A0A553B949_9FLAO</name>
<dbReference type="EC" id="2.7.7.49" evidence="1"/>
<evidence type="ECO:0000256" key="9">
    <source>
        <dbReference type="ARBA" id="ARBA00048173"/>
    </source>
</evidence>
<organism evidence="12 14">
    <name type="scientific">Flavobacterium gawalongense</name>
    <dbReference type="NCBI Taxonomy" id="2594432"/>
    <lineage>
        <taxon>Bacteria</taxon>
        <taxon>Pseudomonadati</taxon>
        <taxon>Bacteroidota</taxon>
        <taxon>Flavobacteriia</taxon>
        <taxon>Flavobacteriales</taxon>
        <taxon>Flavobacteriaceae</taxon>
        <taxon>Flavobacterium</taxon>
    </lineage>
</organism>
<dbReference type="InterPro" id="IPR043502">
    <property type="entry name" value="DNA/RNA_pol_sf"/>
</dbReference>
<evidence type="ECO:0000259" key="10">
    <source>
        <dbReference type="PROSITE" id="PS50878"/>
    </source>
</evidence>
<evidence type="ECO:0000256" key="6">
    <source>
        <dbReference type="ARBA" id="ARBA00022918"/>
    </source>
</evidence>
<protein>
    <recommendedName>
        <fullName evidence="1">RNA-directed DNA polymerase</fullName>
        <ecNumber evidence="1">2.7.7.49</ecNumber>
    </recommendedName>
</protein>
<keyword evidence="2 12" id="KW-0808">Transferase</keyword>
<evidence type="ECO:0000256" key="7">
    <source>
        <dbReference type="ARBA" id="ARBA00023118"/>
    </source>
</evidence>
<comment type="similarity">
    <text evidence="8">Belongs to the bacterial reverse transcriptase family.</text>
</comment>
<dbReference type="Proteomes" id="UP000318528">
    <property type="component" value="Unassembled WGS sequence"/>
</dbReference>
<dbReference type="InterPro" id="IPR000477">
    <property type="entry name" value="RT_dom"/>
</dbReference>
<feature type="domain" description="Reverse transcriptase" evidence="10">
    <location>
        <begin position="44"/>
        <end position="272"/>
    </location>
</feature>
<dbReference type="PRINTS" id="PR00866">
    <property type="entry name" value="RNADNAPOLMS"/>
</dbReference>
<evidence type="ECO:0000256" key="5">
    <source>
        <dbReference type="ARBA" id="ARBA00022842"/>
    </source>
</evidence>
<evidence type="ECO:0000313" key="11">
    <source>
        <dbReference type="EMBL" id="TRX00313.1"/>
    </source>
</evidence>
<evidence type="ECO:0000313" key="13">
    <source>
        <dbReference type="Proteomes" id="UP000318528"/>
    </source>
</evidence>
<evidence type="ECO:0000256" key="8">
    <source>
        <dbReference type="ARBA" id="ARBA00034120"/>
    </source>
</evidence>
<gene>
    <name evidence="12" type="primary">ltrA</name>
    <name evidence="12" type="ORF">FNW11_17175</name>
    <name evidence="11" type="ORF">FNW12_17625</name>
</gene>
<reference evidence="13 14" key="1">
    <citation type="submission" date="2019-07" db="EMBL/GenBank/DDBJ databases">
        <title>Novel species of Flavobacterium.</title>
        <authorList>
            <person name="Liu Q."/>
            <person name="Xin Y.-H."/>
        </authorList>
    </citation>
    <scope>NUCLEOTIDE SEQUENCE [LARGE SCALE GENOMIC DNA]</scope>
    <source>
        <strain evidence="11 13">GSP39</strain>
        <strain evidence="12 14">GSR22</strain>
    </source>
</reference>
<evidence type="ECO:0000256" key="3">
    <source>
        <dbReference type="ARBA" id="ARBA00022695"/>
    </source>
</evidence>
<accession>A0A553B949</accession>
<comment type="catalytic activity">
    <reaction evidence="9">
        <text>DNA(n) + a 2'-deoxyribonucleoside 5'-triphosphate = DNA(n+1) + diphosphate</text>
        <dbReference type="Rhea" id="RHEA:22508"/>
        <dbReference type="Rhea" id="RHEA-COMP:17339"/>
        <dbReference type="Rhea" id="RHEA-COMP:17340"/>
        <dbReference type="ChEBI" id="CHEBI:33019"/>
        <dbReference type="ChEBI" id="CHEBI:61560"/>
        <dbReference type="ChEBI" id="CHEBI:173112"/>
        <dbReference type="EC" id="2.7.7.49"/>
    </reaction>
</comment>
<dbReference type="Proteomes" id="UP000318669">
    <property type="component" value="Unassembled WGS sequence"/>
</dbReference>
<dbReference type="EMBL" id="VJZN01000066">
    <property type="protein sequence ID" value="TRX00313.1"/>
    <property type="molecule type" value="Genomic_DNA"/>
</dbReference>